<accession>A0A8S1E7T2</accession>
<evidence type="ECO:0000256" key="2">
    <source>
        <dbReference type="ARBA" id="ARBA00022490"/>
    </source>
</evidence>
<evidence type="ECO:0000256" key="6">
    <source>
        <dbReference type="ARBA" id="ARBA00037818"/>
    </source>
</evidence>
<dbReference type="PROSITE" id="PS50202">
    <property type="entry name" value="MSP"/>
    <property type="match status" value="1"/>
</dbReference>
<dbReference type="Proteomes" id="UP000494206">
    <property type="component" value="Unassembled WGS sequence"/>
</dbReference>
<dbReference type="InterPro" id="IPR013783">
    <property type="entry name" value="Ig-like_fold"/>
</dbReference>
<dbReference type="GO" id="GO:0031143">
    <property type="term" value="C:pseudopodium"/>
    <property type="evidence" value="ECO:0007669"/>
    <property type="project" value="UniProtKB-SubCell"/>
</dbReference>
<evidence type="ECO:0000313" key="9">
    <source>
        <dbReference type="EMBL" id="CAB3396671.1"/>
    </source>
</evidence>
<dbReference type="GO" id="GO:0005856">
    <property type="term" value="C:cytoskeleton"/>
    <property type="evidence" value="ECO:0007669"/>
    <property type="project" value="UniProtKB-SubCell"/>
</dbReference>
<evidence type="ECO:0000256" key="7">
    <source>
        <dbReference type="RuleBase" id="RU003425"/>
    </source>
</evidence>
<keyword evidence="3 7" id="KW-0206">Cytoskeleton</keyword>
<evidence type="ECO:0000313" key="10">
    <source>
        <dbReference type="Proteomes" id="UP000494206"/>
    </source>
</evidence>
<dbReference type="SUPFAM" id="SSF49354">
    <property type="entry name" value="PapD-like"/>
    <property type="match status" value="1"/>
</dbReference>
<proteinExistence type="predicted"/>
<dbReference type="InterPro" id="IPR000535">
    <property type="entry name" value="MSP_dom"/>
</dbReference>
<dbReference type="Gene3D" id="2.60.40.10">
    <property type="entry name" value="Immunoglobulins"/>
    <property type="match status" value="1"/>
</dbReference>
<dbReference type="OrthoDB" id="5812917at2759"/>
<evidence type="ECO:0000256" key="3">
    <source>
        <dbReference type="ARBA" id="ARBA00023212"/>
    </source>
</evidence>
<sequence length="126" mass="14098">MSTSSLPADLQSQISAQEIQTLSSGPDHVKIVNSTGRRIAFNIRTSKKNVASRPTGVLDPMESVILSMNFEGNEENDRIIVEYTYPPDGAEKVYKCQYFEGPALVRRKNLANRFRNIIGMTATFEK</sequence>
<comment type="caution">
    <text evidence="9">The sequence shown here is derived from an EMBL/GenBank/DDBJ whole genome shotgun (WGS) entry which is preliminary data.</text>
</comment>
<comment type="function">
    <text evidence="5 7">Central component in molecular interactions underlying sperm crawling. Forms an extensive filament system that extends from sperm villipoda, along the leading edge of the pseudopod.</text>
</comment>
<gene>
    <name evidence="9" type="ORF">CBOVIS_LOCUS191</name>
</gene>
<organism evidence="9 10">
    <name type="scientific">Caenorhabditis bovis</name>
    <dbReference type="NCBI Taxonomy" id="2654633"/>
    <lineage>
        <taxon>Eukaryota</taxon>
        <taxon>Metazoa</taxon>
        <taxon>Ecdysozoa</taxon>
        <taxon>Nematoda</taxon>
        <taxon>Chromadorea</taxon>
        <taxon>Rhabditida</taxon>
        <taxon>Rhabditina</taxon>
        <taxon>Rhabditomorpha</taxon>
        <taxon>Rhabditoidea</taxon>
        <taxon>Rhabditidae</taxon>
        <taxon>Peloderinae</taxon>
        <taxon>Caenorhabditis</taxon>
    </lineage>
</organism>
<dbReference type="PANTHER" id="PTHR22920">
    <property type="entry name" value="MAJOR SPERM PROTEIN"/>
    <property type="match status" value="1"/>
</dbReference>
<reference evidence="9 10" key="1">
    <citation type="submission" date="2020-04" db="EMBL/GenBank/DDBJ databases">
        <authorList>
            <person name="Laetsch R D."/>
            <person name="Stevens L."/>
            <person name="Kumar S."/>
            <person name="Blaxter L. M."/>
        </authorList>
    </citation>
    <scope>NUCLEOTIDE SEQUENCE [LARGE SCALE GENOMIC DNA]</scope>
</reference>
<keyword evidence="10" id="KW-1185">Reference proteome</keyword>
<dbReference type="PANTHER" id="PTHR22920:SF7">
    <property type="entry name" value="MSP DOMAIN-CONTAINING PROTEIN-RELATED"/>
    <property type="match status" value="1"/>
</dbReference>
<evidence type="ECO:0000256" key="5">
    <source>
        <dbReference type="ARBA" id="ARBA00037744"/>
    </source>
</evidence>
<evidence type="ECO:0000259" key="8">
    <source>
        <dbReference type="PROSITE" id="PS50202"/>
    </source>
</evidence>
<protein>
    <recommendedName>
        <fullName evidence="7">Major sperm protein</fullName>
    </recommendedName>
</protein>
<keyword evidence="4" id="KW-0966">Cell projection</keyword>
<name>A0A8S1E7T2_9PELO</name>
<dbReference type="Pfam" id="PF00635">
    <property type="entry name" value="Motile_Sperm"/>
    <property type="match status" value="1"/>
</dbReference>
<comment type="subcellular location">
    <subcellularLocation>
        <location evidence="6">Cell projection</location>
        <location evidence="6">Pseudopodium</location>
    </subcellularLocation>
    <subcellularLocation>
        <location evidence="1">Cytoplasm</location>
        <location evidence="1">Cytoskeleton</location>
    </subcellularLocation>
</comment>
<feature type="domain" description="MSP" evidence="8">
    <location>
        <begin position="2"/>
        <end position="115"/>
    </location>
</feature>
<evidence type="ECO:0000256" key="1">
    <source>
        <dbReference type="ARBA" id="ARBA00004245"/>
    </source>
</evidence>
<dbReference type="AlphaFoldDB" id="A0A8S1E7T2"/>
<dbReference type="InterPro" id="IPR008962">
    <property type="entry name" value="PapD-like_sf"/>
</dbReference>
<keyword evidence="2" id="KW-0963">Cytoplasm</keyword>
<evidence type="ECO:0000256" key="4">
    <source>
        <dbReference type="ARBA" id="ARBA00023273"/>
    </source>
</evidence>
<dbReference type="InterPro" id="IPR051155">
    <property type="entry name" value="Nematode_MSP"/>
</dbReference>
<dbReference type="EMBL" id="CADEPM010000001">
    <property type="protein sequence ID" value="CAB3396671.1"/>
    <property type="molecule type" value="Genomic_DNA"/>
</dbReference>